<keyword evidence="4" id="KW-0963">Cytoplasm</keyword>
<evidence type="ECO:0000256" key="2">
    <source>
        <dbReference type="ARBA" id="ARBA00010305"/>
    </source>
</evidence>
<dbReference type="GO" id="GO:1990535">
    <property type="term" value="P:neuron projection maintenance"/>
    <property type="evidence" value="ECO:0007669"/>
    <property type="project" value="TreeGrafter"/>
</dbReference>
<reference evidence="6 8" key="2">
    <citation type="journal article" date="2013" name="Nature">
        <title>Insights into bilaterian evolution from three spiralian genomes.</title>
        <authorList>
            <person name="Simakov O."/>
            <person name="Marletaz F."/>
            <person name="Cho S.J."/>
            <person name="Edsinger-Gonzales E."/>
            <person name="Havlak P."/>
            <person name="Hellsten U."/>
            <person name="Kuo D.H."/>
            <person name="Larsson T."/>
            <person name="Lv J."/>
            <person name="Arendt D."/>
            <person name="Savage R."/>
            <person name="Osoegawa K."/>
            <person name="de Jong P."/>
            <person name="Grimwood J."/>
            <person name="Chapman J.A."/>
            <person name="Shapiro H."/>
            <person name="Aerts A."/>
            <person name="Otillar R.P."/>
            <person name="Terry A.Y."/>
            <person name="Boore J.L."/>
            <person name="Grigoriev I.V."/>
            <person name="Lindberg D.R."/>
            <person name="Seaver E.C."/>
            <person name="Weisblat D.A."/>
            <person name="Putnam N.H."/>
            <person name="Rokhsar D.S."/>
        </authorList>
    </citation>
    <scope>NUCLEOTIDE SEQUENCE</scope>
    <source>
        <strain evidence="6 8">I ESC-2004</strain>
    </source>
</reference>
<evidence type="ECO:0000313" key="7">
    <source>
        <dbReference type="EnsemblMetazoa" id="CapteP229238"/>
    </source>
</evidence>
<dbReference type="Pfam" id="PF12309">
    <property type="entry name" value="KBP_C"/>
    <property type="match status" value="1"/>
</dbReference>
<dbReference type="EMBL" id="KB295123">
    <property type="protein sequence ID" value="ELU13558.1"/>
    <property type="molecule type" value="Genomic_DNA"/>
</dbReference>
<keyword evidence="5" id="KW-0206">Cytoskeleton</keyword>
<reference evidence="8" key="1">
    <citation type="submission" date="2012-12" db="EMBL/GenBank/DDBJ databases">
        <authorList>
            <person name="Hellsten U."/>
            <person name="Grimwood J."/>
            <person name="Chapman J.A."/>
            <person name="Shapiro H."/>
            <person name="Aerts A."/>
            <person name="Otillar R.P."/>
            <person name="Terry A.Y."/>
            <person name="Boore J.L."/>
            <person name="Simakov O."/>
            <person name="Marletaz F."/>
            <person name="Cho S.-J."/>
            <person name="Edsinger-Gonzales E."/>
            <person name="Havlak P."/>
            <person name="Kuo D.-H."/>
            <person name="Larsson T."/>
            <person name="Lv J."/>
            <person name="Arendt D."/>
            <person name="Savage R."/>
            <person name="Osoegawa K."/>
            <person name="de Jong P."/>
            <person name="Lindberg D.R."/>
            <person name="Seaver E.C."/>
            <person name="Weisblat D.A."/>
            <person name="Putnam N.H."/>
            <person name="Grigoriev I.V."/>
            <person name="Rokhsar D.S."/>
        </authorList>
    </citation>
    <scope>NUCLEOTIDE SEQUENCE</scope>
    <source>
        <strain evidence="8">I ESC-2004</strain>
    </source>
</reference>
<dbReference type="AlphaFoldDB" id="R7V3X9"/>
<protein>
    <recommendedName>
        <fullName evidence="3">KIF-binding protein</fullName>
    </recommendedName>
</protein>
<dbReference type="GO" id="GO:0000226">
    <property type="term" value="P:microtubule cytoskeleton organization"/>
    <property type="evidence" value="ECO:0007669"/>
    <property type="project" value="TreeGrafter"/>
</dbReference>
<evidence type="ECO:0000256" key="3">
    <source>
        <dbReference type="ARBA" id="ARBA00016840"/>
    </source>
</evidence>
<dbReference type="PANTHER" id="PTHR46321:SF1">
    <property type="entry name" value="KIF-BINDING PROTEIN"/>
    <property type="match status" value="1"/>
</dbReference>
<evidence type="ECO:0000256" key="1">
    <source>
        <dbReference type="ARBA" id="ARBA00004245"/>
    </source>
</evidence>
<dbReference type="GO" id="GO:0005856">
    <property type="term" value="C:cytoskeleton"/>
    <property type="evidence" value="ECO:0007669"/>
    <property type="project" value="UniProtKB-SubCell"/>
</dbReference>
<evidence type="ECO:0000313" key="6">
    <source>
        <dbReference type="EMBL" id="ELU13558.1"/>
    </source>
</evidence>
<organism evidence="6">
    <name type="scientific">Capitella teleta</name>
    <name type="common">Polychaete worm</name>
    <dbReference type="NCBI Taxonomy" id="283909"/>
    <lineage>
        <taxon>Eukaryota</taxon>
        <taxon>Metazoa</taxon>
        <taxon>Spiralia</taxon>
        <taxon>Lophotrochozoa</taxon>
        <taxon>Annelida</taxon>
        <taxon>Polychaeta</taxon>
        <taxon>Sedentaria</taxon>
        <taxon>Scolecida</taxon>
        <taxon>Capitellidae</taxon>
        <taxon>Capitella</taxon>
    </lineage>
</organism>
<gene>
    <name evidence="6" type="ORF">CAPTEDRAFT_229238</name>
</gene>
<evidence type="ECO:0000256" key="5">
    <source>
        <dbReference type="ARBA" id="ARBA00023212"/>
    </source>
</evidence>
<dbReference type="Proteomes" id="UP000014760">
    <property type="component" value="Unassembled WGS sequence"/>
</dbReference>
<accession>R7V3X9</accession>
<dbReference type="InterPro" id="IPR022083">
    <property type="entry name" value="KBP"/>
</dbReference>
<dbReference type="OrthoDB" id="409897at2759"/>
<evidence type="ECO:0000313" key="8">
    <source>
        <dbReference type="Proteomes" id="UP000014760"/>
    </source>
</evidence>
<dbReference type="OMA" id="ICRECWY"/>
<keyword evidence="8" id="KW-1185">Reference proteome</keyword>
<dbReference type="HOGENOM" id="CLU_019859_1_0_1"/>
<comment type="similarity">
    <text evidence="2">Belongs to the KIF-binding protein family.</text>
</comment>
<dbReference type="EnsemblMetazoa" id="CapteT229238">
    <property type="protein sequence ID" value="CapteP229238"/>
    <property type="gene ID" value="CapteG229238"/>
</dbReference>
<reference evidence="7" key="3">
    <citation type="submission" date="2015-06" db="UniProtKB">
        <authorList>
            <consortium name="EnsemblMetazoa"/>
        </authorList>
    </citation>
    <scope>IDENTIFICATION</scope>
</reference>
<dbReference type="PANTHER" id="PTHR46321">
    <property type="entry name" value="KIF1-BINDING PROTEIN"/>
    <property type="match status" value="1"/>
</dbReference>
<dbReference type="SUPFAM" id="SSF48452">
    <property type="entry name" value="TPR-like"/>
    <property type="match status" value="1"/>
</dbReference>
<name>R7V3X9_CAPTE</name>
<dbReference type="EMBL" id="AMQN01005091">
    <property type="status" value="NOT_ANNOTATED_CDS"/>
    <property type="molecule type" value="Genomic_DNA"/>
</dbReference>
<dbReference type="InterPro" id="IPR011990">
    <property type="entry name" value="TPR-like_helical_dom_sf"/>
</dbReference>
<dbReference type="STRING" id="283909.R7V3X9"/>
<dbReference type="GO" id="GO:0021952">
    <property type="term" value="P:central nervous system projection neuron axonogenesis"/>
    <property type="evidence" value="ECO:0007669"/>
    <property type="project" value="TreeGrafter"/>
</dbReference>
<sequence>MASTAEFLRENISKFEEADRLFDIESKTDPENEPYKSKYAAREIWHGLRRQIDEILERGETDPSAPDGPPDLEVLRGVLDVKLAGNYADTEELATGEEILNKCIGRLEKWKLHPMICSIVQRAYNELGILWTGRRQPDKAKDFLLQAKQIYWEYKKEVDCSPHSFKELTEILNNEQSEDERVQKRLAEFENAYTHTLYFLAQVYVQLGEADTGAFYCHETLRRQLDSMKYDPFDWAMNAATLSQYFMTNEDFVLARHCLTSAECILKEYGEKPENLQVAPLSTESNDELVDREKLPKAWADLYRCYVKYSLALMDYSRNRLYQEMESPNENSASKEEEDEQKRKSFFNLELTVYEEKITDQHLLVFADARKVFLIAQQWINSAEQFYTLDGHCTDHVELVQDHSKLYKLLAFFELNFGRQSKMQKRRVDMLKKILDEISPQFYMMIYRQVQFELAETYSEMLNNKMAIQEASNEPPTPQAIKKINALCQQSIDQFQAYLKSLDDQKTKAPPPKYAEEDERPVLIAHFCLGRLHSKFRVFDAKSKLQTLAKSLAEFSLICDYCERNPSATEKVKAEIELCKEMVTLLPAQMDKIRAHSLS</sequence>
<comment type="subcellular location">
    <subcellularLocation>
        <location evidence="1">Cytoplasm</location>
        <location evidence="1">Cytoskeleton</location>
    </subcellularLocation>
</comment>
<evidence type="ECO:0000256" key="4">
    <source>
        <dbReference type="ARBA" id="ARBA00022490"/>
    </source>
</evidence>
<dbReference type="FunCoup" id="R7V3X9">
    <property type="interactions" value="1672"/>
</dbReference>
<proteinExistence type="inferred from homology"/>